<geneLocation type="nucleomorph" evidence="2"/>
<dbReference type="EMBL" id="DQ228114">
    <property type="protein sequence ID" value="ABB55887.1"/>
    <property type="molecule type" value="Genomic_DNA"/>
</dbReference>
<evidence type="ECO:0000313" key="2">
    <source>
        <dbReference type="EMBL" id="ABB55887.1"/>
    </source>
</evidence>
<dbReference type="AlphaFoldDB" id="Q075N2"/>
<reference evidence="2" key="1">
    <citation type="submission" date="2005-10" db="EMBL/GenBank/DDBJ databases">
        <title>Insight into the diversity and evolution of the cryptomonad nucleomorph genome.</title>
        <authorList>
            <person name="Lane C.E."/>
            <person name="Khan H."/>
            <person name="MacKinnon M."/>
            <person name="Fong A."/>
            <person name="Theophilou S."/>
            <person name="Archibald J.M."/>
        </authorList>
    </citation>
    <scope>NUCLEOTIDE SEQUENCE</scope>
    <source>
        <strain evidence="2">CCMP704</strain>
    </source>
</reference>
<protein>
    <submittedName>
        <fullName evidence="2">Uncharacterized protein</fullName>
    </submittedName>
</protein>
<keyword evidence="2" id="KW-0542">Nucleomorph</keyword>
<feature type="region of interest" description="Disordered" evidence="1">
    <location>
        <begin position="1"/>
        <end position="34"/>
    </location>
</feature>
<proteinExistence type="predicted"/>
<name>Q075N2_9CRYP</name>
<evidence type="ECO:0000256" key="1">
    <source>
        <dbReference type="SAM" id="MobiDB-lite"/>
    </source>
</evidence>
<organism evidence="2">
    <name type="scientific">Proteomonas sulcata</name>
    <dbReference type="NCBI Taxonomy" id="77928"/>
    <lineage>
        <taxon>Eukaryota</taxon>
        <taxon>Cryptophyceae</taxon>
        <taxon>Pyrenomonadales</taxon>
        <taxon>Geminigeraceae</taxon>
        <taxon>Proteomonas</taxon>
    </lineage>
</organism>
<sequence>MGVLPSLPSEERARAPAGERVCSPAGAWPPHEDGPRRWCNPLHPLFLPHVHGSPGLFSPIPG</sequence>
<accession>Q075N2</accession>